<dbReference type="Proteomes" id="UP000198406">
    <property type="component" value="Unassembled WGS sequence"/>
</dbReference>
<gene>
    <name evidence="2" type="ORF">FisN_6Hh401</name>
</gene>
<feature type="compositionally biased region" description="Polar residues" evidence="1">
    <location>
        <begin position="34"/>
        <end position="50"/>
    </location>
</feature>
<dbReference type="Gene3D" id="1.20.120.900">
    <property type="entry name" value="Pex19, mPTS binding domain"/>
    <property type="match status" value="1"/>
</dbReference>
<comment type="caution">
    <text evidence="2">The sequence shown here is derived from an EMBL/GenBank/DDBJ whole genome shotgun (WGS) entry which is preliminary data.</text>
</comment>
<dbReference type="InParanoid" id="A0A1Z5KET1"/>
<protein>
    <submittedName>
        <fullName evidence="2">Peroxin-19</fullName>
    </submittedName>
</protein>
<organism evidence="2 3">
    <name type="scientific">Fistulifera solaris</name>
    <name type="common">Oleaginous diatom</name>
    <dbReference type="NCBI Taxonomy" id="1519565"/>
    <lineage>
        <taxon>Eukaryota</taxon>
        <taxon>Sar</taxon>
        <taxon>Stramenopiles</taxon>
        <taxon>Ochrophyta</taxon>
        <taxon>Bacillariophyta</taxon>
        <taxon>Bacillariophyceae</taxon>
        <taxon>Bacillariophycidae</taxon>
        <taxon>Naviculales</taxon>
        <taxon>Naviculaceae</taxon>
        <taxon>Fistulifera</taxon>
    </lineage>
</organism>
<dbReference type="InterPro" id="IPR038322">
    <property type="entry name" value="Pex19_C_sf"/>
</dbReference>
<feature type="region of interest" description="Disordered" evidence="1">
    <location>
        <begin position="1"/>
        <end position="86"/>
    </location>
</feature>
<reference evidence="2 3" key="1">
    <citation type="journal article" date="2015" name="Plant Cell">
        <title>Oil accumulation by the oleaginous diatom Fistulifera solaris as revealed by the genome and transcriptome.</title>
        <authorList>
            <person name="Tanaka T."/>
            <person name="Maeda Y."/>
            <person name="Veluchamy A."/>
            <person name="Tanaka M."/>
            <person name="Abida H."/>
            <person name="Marechal E."/>
            <person name="Bowler C."/>
            <person name="Muto M."/>
            <person name="Sunaga Y."/>
            <person name="Tanaka M."/>
            <person name="Yoshino T."/>
            <person name="Taniguchi T."/>
            <person name="Fukuda Y."/>
            <person name="Nemoto M."/>
            <person name="Matsumoto M."/>
            <person name="Wong P.S."/>
            <person name="Aburatani S."/>
            <person name="Fujibuchi W."/>
        </authorList>
    </citation>
    <scope>NUCLEOTIDE SEQUENCE [LARGE SCALE GENOMIC DNA]</scope>
    <source>
        <strain evidence="2 3">JPCC DA0580</strain>
    </source>
</reference>
<feature type="compositionally biased region" description="Polar residues" evidence="1">
    <location>
        <begin position="127"/>
        <end position="144"/>
    </location>
</feature>
<dbReference type="GO" id="GO:0045046">
    <property type="term" value="P:protein import into peroxisome membrane"/>
    <property type="evidence" value="ECO:0007669"/>
    <property type="project" value="TreeGrafter"/>
</dbReference>
<evidence type="ECO:0000313" key="2">
    <source>
        <dbReference type="EMBL" id="GAX24830.1"/>
    </source>
</evidence>
<proteinExistence type="predicted"/>
<dbReference type="Pfam" id="PF04614">
    <property type="entry name" value="Pex19"/>
    <property type="match status" value="1"/>
</dbReference>
<dbReference type="GO" id="GO:0033328">
    <property type="term" value="F:peroxisome membrane targeting sequence binding"/>
    <property type="evidence" value="ECO:0007669"/>
    <property type="project" value="TreeGrafter"/>
</dbReference>
<feature type="compositionally biased region" description="Basic and acidic residues" evidence="1">
    <location>
        <begin position="51"/>
        <end position="60"/>
    </location>
</feature>
<dbReference type="PANTHER" id="PTHR12774">
    <property type="entry name" value="PEROXISOMAL BIOGENESIS FACTOR 19"/>
    <property type="match status" value="1"/>
</dbReference>
<dbReference type="InterPro" id="IPR006708">
    <property type="entry name" value="Pex19"/>
</dbReference>
<feature type="compositionally biased region" description="Basic and acidic residues" evidence="1">
    <location>
        <begin position="1"/>
        <end position="10"/>
    </location>
</feature>
<evidence type="ECO:0000313" key="3">
    <source>
        <dbReference type="Proteomes" id="UP000198406"/>
    </source>
</evidence>
<feature type="compositionally biased region" description="Acidic residues" evidence="1">
    <location>
        <begin position="20"/>
        <end position="32"/>
    </location>
</feature>
<dbReference type="PANTHER" id="PTHR12774:SF2">
    <property type="entry name" value="PEROXISOMAL BIOGENESIS FACTOR 19"/>
    <property type="match status" value="1"/>
</dbReference>
<dbReference type="AlphaFoldDB" id="A0A1Z5KET1"/>
<sequence length="335" mass="37571">MTNANSKDDMDAILDAALDALDDDDDDDDVEESQPPQSSQEKATATVSGKESSDLTEKIKKQVTTPEATRPVAGPPRPPSDPLQGFEHILQLMQQHDDFPDLASDNVIQQRFEQLQSQILAEMASPLSNDTPQTTQTKSPMHTSSQKKDKTIETKTTNPKDSIHDAIDALVEDMNHRQQQRPSDDDDAEEDVDPSDMLQQLLQSMGMSESNSDDNTTNPDALVESMMQQLLAKDLMYEPMKQVATAFPDWLQEKKSTLSEHEYQQRCQQYQCFQKLVHVYETDPTNTTQLMTLMQDVQEYGQPPNDIVQTIAPGLQWDDATGLPKVEASEECPIM</sequence>
<name>A0A1Z5KET1_FISSO</name>
<evidence type="ECO:0000256" key="1">
    <source>
        <dbReference type="SAM" id="MobiDB-lite"/>
    </source>
</evidence>
<dbReference type="GO" id="GO:0005778">
    <property type="term" value="C:peroxisomal membrane"/>
    <property type="evidence" value="ECO:0007669"/>
    <property type="project" value="TreeGrafter"/>
</dbReference>
<feature type="region of interest" description="Disordered" evidence="1">
    <location>
        <begin position="127"/>
        <end position="162"/>
    </location>
</feature>
<dbReference type="OrthoDB" id="21292at2759"/>
<keyword evidence="3" id="KW-1185">Reference proteome</keyword>
<accession>A0A1Z5KET1</accession>
<dbReference type="EMBL" id="BDSP01000216">
    <property type="protein sequence ID" value="GAX24830.1"/>
    <property type="molecule type" value="Genomic_DNA"/>
</dbReference>